<dbReference type="SUPFAM" id="SSF56747">
    <property type="entry name" value="Prim-pol domain"/>
    <property type="match status" value="1"/>
</dbReference>
<keyword evidence="8 11" id="KW-0460">Magnesium</keyword>
<reference evidence="14 15" key="1">
    <citation type="submission" date="2011-10" db="EMBL/GenBank/DDBJ databases">
        <title>Metabolic and evolutionary patterns in the extreme acidophile Ferroplasma acidiphilum.</title>
        <authorList>
            <person name="Golyshina O.V."/>
            <person name="Kozyavkin S.A."/>
            <person name="Tatusov R.L."/>
            <person name="Slesarev A.I."/>
            <person name="Golyshin P.N."/>
        </authorList>
    </citation>
    <scope>NUCLEOTIDE SEQUENCE [LARGE SCALE GENOMIC DNA]</scope>
    <source>
        <strain evidence="15">Y</strain>
    </source>
</reference>
<evidence type="ECO:0000256" key="1">
    <source>
        <dbReference type="ARBA" id="ARBA00009762"/>
    </source>
</evidence>
<dbReference type="CDD" id="cd04860">
    <property type="entry name" value="AE_Prim_S"/>
    <property type="match status" value="1"/>
</dbReference>
<evidence type="ECO:0000256" key="6">
    <source>
        <dbReference type="ARBA" id="ARBA00022705"/>
    </source>
</evidence>
<evidence type="ECO:0000313" key="14">
    <source>
        <dbReference type="EMBL" id="ARD84460.1"/>
    </source>
</evidence>
<keyword evidence="9 11" id="KW-0804">Transcription</keyword>
<dbReference type="AlphaFoldDB" id="A0A1V0N2S7"/>
<dbReference type="InterPro" id="IPR014052">
    <property type="entry name" value="DNA_primase_ssu_euk/arc"/>
</dbReference>
<evidence type="ECO:0000256" key="3">
    <source>
        <dbReference type="ARBA" id="ARBA00022515"/>
    </source>
</evidence>
<keyword evidence="6 11" id="KW-0235">DNA replication</keyword>
<evidence type="ECO:0000256" key="5">
    <source>
        <dbReference type="ARBA" id="ARBA00022695"/>
    </source>
</evidence>
<dbReference type="GO" id="GO:1990077">
    <property type="term" value="C:primosome complex"/>
    <property type="evidence" value="ECO:0007669"/>
    <property type="project" value="UniProtKB-KW"/>
</dbReference>
<evidence type="ECO:0000256" key="10">
    <source>
        <dbReference type="ARBA" id="ARBA00023211"/>
    </source>
</evidence>
<dbReference type="STRING" id="74969.FAD_0548"/>
<dbReference type="GO" id="GO:0003899">
    <property type="term" value="F:DNA-directed RNA polymerase activity"/>
    <property type="evidence" value="ECO:0007669"/>
    <property type="project" value="UniProtKB-UniRule"/>
</dbReference>
<dbReference type="PANTHER" id="PTHR10536">
    <property type="entry name" value="DNA PRIMASE SMALL SUBUNIT"/>
    <property type="match status" value="1"/>
</dbReference>
<dbReference type="InterPro" id="IPR002755">
    <property type="entry name" value="DNA_primase_S"/>
</dbReference>
<sequence length="374" mass="44463">MQYFREYYYKNHLGIPDMLFQREIGFIPFNGTMIRHKKFDSQNEIENFVRRAIPRHLYYSSSYYRFPDQHKMLEKEWLGAELIFDLDADHIEGADKMTYMEILAEVKKHTLRLLEMLMDDFGFEEKNIRLYFSGGRGYHVHVESDRIYTMDSDSRREIGDYIKIEGLNVEDLKLLDDSYFEYGILKKFNIYISNFYRNLDENYIKKVFPKSWWNYLEYLEKYYNGEKIRDFLSNEKGNKFKLLIKQNKSNENASIDYDRIMLGKILEDFKGNALAEIDEPVTTDIHRLIRFPYSLHGKTGLMVKPVAIDKLKTFNPLDEAIPDMFLKRDAKINLKIDKFSIEMNGQNYNIARGENSVPLYLAIFASAIDVADFI</sequence>
<proteinExistence type="inferred from homology"/>
<dbReference type="EMBL" id="CP015363">
    <property type="protein sequence ID" value="ARD84460.1"/>
    <property type="molecule type" value="Genomic_DNA"/>
</dbReference>
<keyword evidence="2 11" id="KW-0240">DNA-directed RNA polymerase</keyword>
<dbReference type="Gene3D" id="3.90.920.10">
    <property type="entry name" value="DNA primase, PRIM domain"/>
    <property type="match status" value="1"/>
</dbReference>
<evidence type="ECO:0000256" key="4">
    <source>
        <dbReference type="ARBA" id="ARBA00022679"/>
    </source>
</evidence>
<evidence type="ECO:0000256" key="13">
    <source>
        <dbReference type="RuleBase" id="RU004224"/>
    </source>
</evidence>
<dbReference type="OrthoDB" id="31125at2157"/>
<evidence type="ECO:0000256" key="12">
    <source>
        <dbReference type="RuleBase" id="RU003514"/>
    </source>
</evidence>
<accession>A0A1V0N2S7</accession>
<comment type="cofactor">
    <cofactor evidence="11">
        <name>Mg(2+)</name>
        <dbReference type="ChEBI" id="CHEBI:18420"/>
    </cofactor>
    <cofactor evidence="11">
        <name>Mn(2+)</name>
        <dbReference type="ChEBI" id="CHEBI:29035"/>
    </cofactor>
</comment>
<keyword evidence="5 11" id="KW-0548">Nucleotidyltransferase</keyword>
<dbReference type="InterPro" id="IPR023639">
    <property type="entry name" value="DNA_primase_ssu_PriS"/>
</dbReference>
<feature type="active site" evidence="11">
    <location>
        <position position="87"/>
    </location>
</feature>
<dbReference type="HAMAP" id="MF_00700">
    <property type="entry name" value="DNA_primase_sml_arc"/>
    <property type="match status" value="1"/>
</dbReference>
<evidence type="ECO:0000256" key="7">
    <source>
        <dbReference type="ARBA" id="ARBA00022723"/>
    </source>
</evidence>
<dbReference type="GO" id="GO:0046872">
    <property type="term" value="F:metal ion binding"/>
    <property type="evidence" value="ECO:0007669"/>
    <property type="project" value="UniProtKB-KW"/>
</dbReference>
<feature type="active site" evidence="11">
    <location>
        <position position="85"/>
    </location>
</feature>
<evidence type="ECO:0000256" key="2">
    <source>
        <dbReference type="ARBA" id="ARBA00022478"/>
    </source>
</evidence>
<dbReference type="GO" id="GO:0000428">
    <property type="term" value="C:DNA-directed RNA polymerase complex"/>
    <property type="evidence" value="ECO:0007669"/>
    <property type="project" value="UniProtKB-KW"/>
</dbReference>
<keyword evidence="7 11" id="KW-0479">Metal-binding</keyword>
<keyword evidence="4 11" id="KW-0808">Transferase</keyword>
<comment type="similarity">
    <text evidence="1 11 12">Belongs to the eukaryotic-type primase small subunit family.</text>
</comment>
<dbReference type="Proteomes" id="UP000192050">
    <property type="component" value="Chromosome"/>
</dbReference>
<dbReference type="NCBIfam" id="TIGR00335">
    <property type="entry name" value="primase_sml"/>
    <property type="match status" value="1"/>
</dbReference>
<organism evidence="14 15">
    <name type="scientific">Ferroplasma acidiphilum</name>
    <dbReference type="NCBI Taxonomy" id="74969"/>
    <lineage>
        <taxon>Archaea</taxon>
        <taxon>Methanobacteriati</taxon>
        <taxon>Thermoplasmatota</taxon>
        <taxon>Thermoplasmata</taxon>
        <taxon>Thermoplasmatales</taxon>
        <taxon>Ferroplasmaceae</taxon>
        <taxon>Ferroplasma</taxon>
    </lineage>
</organism>
<dbReference type="KEGG" id="fai:FAD_0548"/>
<dbReference type="GO" id="GO:0006269">
    <property type="term" value="P:DNA replication, synthesis of primer"/>
    <property type="evidence" value="ECO:0007669"/>
    <property type="project" value="UniProtKB-UniRule"/>
</dbReference>
<keyword evidence="15" id="KW-1185">Reference proteome</keyword>
<evidence type="ECO:0000256" key="9">
    <source>
        <dbReference type="ARBA" id="ARBA00023163"/>
    </source>
</evidence>
<keyword evidence="10 11" id="KW-0464">Manganese</keyword>
<protein>
    <recommendedName>
        <fullName evidence="11">DNA primase small subunit PriS</fullName>
        <ecNumber evidence="11">2.7.7.-</ecNumber>
    </recommendedName>
</protein>
<comment type="function">
    <text evidence="11">Catalytic subunit of DNA primase, an RNA polymerase that catalyzes the synthesis of short RNA molecules used as primers for DNA polymerase during DNA replication. The small subunit contains the primase catalytic core and has DNA synthesis activity on its own. Binding to the large subunit stabilizes and modulates the activity, increasing the rate of DNA synthesis while decreasing the length of the DNA fragments, and conferring RNA synthesis capability. The DNA polymerase activity may enable DNA primase to also catalyze primer extension after primer synthesis. May also play a role in DNA repair.</text>
</comment>
<keyword evidence="3 11" id="KW-0639">Primosome</keyword>
<gene>
    <name evidence="11" type="primary">priS</name>
    <name evidence="14" type="ORF">FAD_0548</name>
</gene>
<evidence type="ECO:0000313" key="15">
    <source>
        <dbReference type="Proteomes" id="UP000192050"/>
    </source>
</evidence>
<evidence type="ECO:0000256" key="8">
    <source>
        <dbReference type="ARBA" id="ARBA00022842"/>
    </source>
</evidence>
<comment type="function">
    <text evidence="13">RNA polymerase that catalyzes the synthesis of short RNA molecules used as primers for DNA polymerase during DNA replication.</text>
</comment>
<name>A0A1V0N2S7_9ARCH</name>
<dbReference type="EC" id="2.7.7.-" evidence="11"/>
<evidence type="ECO:0000256" key="11">
    <source>
        <dbReference type="HAMAP-Rule" id="MF_00700"/>
    </source>
</evidence>
<dbReference type="Pfam" id="PF01896">
    <property type="entry name" value="DNA_primase_S"/>
    <property type="match status" value="1"/>
</dbReference>
<feature type="active site" evidence="11">
    <location>
        <position position="278"/>
    </location>
</feature>
<comment type="subunit">
    <text evidence="11">Heterodimer of a small subunit (PriS) and a large subunit (PriL).</text>
</comment>